<proteinExistence type="inferred from homology"/>
<dbReference type="FunFam" id="3.40.1490.10:FF:000002">
    <property type="entry name" value="Peptidyl-tRNA hydrolase 2, mitochondrial"/>
    <property type="match status" value="1"/>
</dbReference>
<reference evidence="6" key="1">
    <citation type="submission" date="2023-02" db="EMBL/GenBank/DDBJ databases">
        <title>Genome of toxic invasive species Heracleum sosnowskyi carries increased number of genes despite the absence of recent whole-genome duplications.</title>
        <authorList>
            <person name="Schelkunov M."/>
            <person name="Shtratnikova V."/>
            <person name="Makarenko M."/>
            <person name="Klepikova A."/>
            <person name="Omelchenko D."/>
            <person name="Novikova G."/>
            <person name="Obukhova E."/>
            <person name="Bogdanov V."/>
            <person name="Penin A."/>
            <person name="Logacheva M."/>
        </authorList>
    </citation>
    <scope>NUCLEOTIDE SEQUENCE</scope>
    <source>
        <strain evidence="6">Hsosn_3</strain>
        <tissue evidence="6">Leaf</tissue>
    </source>
</reference>
<dbReference type="CDD" id="cd02430">
    <property type="entry name" value="PTH2"/>
    <property type="match status" value="1"/>
</dbReference>
<evidence type="ECO:0000256" key="1">
    <source>
        <dbReference type="ARBA" id="ARBA00013260"/>
    </source>
</evidence>
<dbReference type="Pfam" id="PF01981">
    <property type="entry name" value="PTH2"/>
    <property type="match status" value="1"/>
</dbReference>
<dbReference type="NCBIfam" id="TIGR00283">
    <property type="entry name" value="arch_pth2"/>
    <property type="match status" value="1"/>
</dbReference>
<evidence type="ECO:0000256" key="5">
    <source>
        <dbReference type="SAM" id="Phobius"/>
    </source>
</evidence>
<name>A0AAD8MHV9_9APIA</name>
<dbReference type="NCBIfam" id="NF003314">
    <property type="entry name" value="PRK04322.1"/>
    <property type="match status" value="1"/>
</dbReference>
<comment type="catalytic activity">
    <reaction evidence="4">
        <text>an N-acyl-L-alpha-aminoacyl-tRNA + H2O = an N-acyl-L-amino acid + a tRNA + H(+)</text>
        <dbReference type="Rhea" id="RHEA:54448"/>
        <dbReference type="Rhea" id="RHEA-COMP:10123"/>
        <dbReference type="Rhea" id="RHEA-COMP:13883"/>
        <dbReference type="ChEBI" id="CHEBI:15377"/>
        <dbReference type="ChEBI" id="CHEBI:15378"/>
        <dbReference type="ChEBI" id="CHEBI:59874"/>
        <dbReference type="ChEBI" id="CHEBI:78442"/>
        <dbReference type="ChEBI" id="CHEBI:138191"/>
        <dbReference type="EC" id="3.1.1.29"/>
    </reaction>
</comment>
<dbReference type="EMBL" id="JAUIZM010000007">
    <property type="protein sequence ID" value="KAK1372528.1"/>
    <property type="molecule type" value="Genomic_DNA"/>
</dbReference>
<dbReference type="PANTHER" id="PTHR12649">
    <property type="entry name" value="PEPTIDYL-TRNA HYDROLASE 2"/>
    <property type="match status" value="1"/>
</dbReference>
<comment type="caution">
    <text evidence="6">The sequence shown here is derived from an EMBL/GenBank/DDBJ whole genome shotgun (WGS) entry which is preliminary data.</text>
</comment>
<organism evidence="6 7">
    <name type="scientific">Heracleum sosnowskyi</name>
    <dbReference type="NCBI Taxonomy" id="360622"/>
    <lineage>
        <taxon>Eukaryota</taxon>
        <taxon>Viridiplantae</taxon>
        <taxon>Streptophyta</taxon>
        <taxon>Embryophyta</taxon>
        <taxon>Tracheophyta</taxon>
        <taxon>Spermatophyta</taxon>
        <taxon>Magnoliopsida</taxon>
        <taxon>eudicotyledons</taxon>
        <taxon>Gunneridae</taxon>
        <taxon>Pentapetalae</taxon>
        <taxon>asterids</taxon>
        <taxon>campanulids</taxon>
        <taxon>Apiales</taxon>
        <taxon>Apiaceae</taxon>
        <taxon>Apioideae</taxon>
        <taxon>apioid superclade</taxon>
        <taxon>Tordylieae</taxon>
        <taxon>Tordyliinae</taxon>
        <taxon>Heracleum</taxon>
    </lineage>
</organism>
<evidence type="ECO:0000256" key="3">
    <source>
        <dbReference type="ARBA" id="ARBA00038050"/>
    </source>
</evidence>
<protein>
    <recommendedName>
        <fullName evidence="1">peptidyl-tRNA hydrolase</fullName>
        <ecNumber evidence="1">3.1.1.29</ecNumber>
    </recommendedName>
</protein>
<keyword evidence="5" id="KW-0472">Membrane</keyword>
<evidence type="ECO:0000256" key="4">
    <source>
        <dbReference type="ARBA" id="ARBA00048707"/>
    </source>
</evidence>
<sequence>MPAQSSQLSKRGEKRGKEWLAVNFKPENFIPGLIIGFVFGFLFDLAKPFKDYAIGGCSSLSKHRKQPTLALRNPNEELKMVLVVRQDLKMGSGKIASQCAHAATGLYSELIQSQRALVRQWEHCGQAKIVVTCKNQQEMNKLKEMAENIGLPTYVVADAGRTQVSSGSKTVLAIGPGFKSAVDSVTGKQHLL</sequence>
<dbReference type="GO" id="GO:0005739">
    <property type="term" value="C:mitochondrion"/>
    <property type="evidence" value="ECO:0007669"/>
    <property type="project" value="TreeGrafter"/>
</dbReference>
<reference evidence="6" key="2">
    <citation type="submission" date="2023-05" db="EMBL/GenBank/DDBJ databases">
        <authorList>
            <person name="Schelkunov M.I."/>
        </authorList>
    </citation>
    <scope>NUCLEOTIDE SEQUENCE</scope>
    <source>
        <strain evidence="6">Hsosn_3</strain>
        <tissue evidence="6">Leaf</tissue>
    </source>
</reference>
<evidence type="ECO:0000313" key="7">
    <source>
        <dbReference type="Proteomes" id="UP001237642"/>
    </source>
</evidence>
<evidence type="ECO:0000256" key="2">
    <source>
        <dbReference type="ARBA" id="ARBA00022801"/>
    </source>
</evidence>
<keyword evidence="7" id="KW-1185">Reference proteome</keyword>
<evidence type="ECO:0000313" key="6">
    <source>
        <dbReference type="EMBL" id="KAK1372528.1"/>
    </source>
</evidence>
<keyword evidence="2 6" id="KW-0378">Hydrolase</keyword>
<gene>
    <name evidence="6" type="ORF">POM88_028721</name>
</gene>
<dbReference type="AlphaFoldDB" id="A0AAD8MHV9"/>
<dbReference type="Proteomes" id="UP001237642">
    <property type="component" value="Unassembled WGS sequence"/>
</dbReference>
<dbReference type="GO" id="GO:0004045">
    <property type="term" value="F:peptidyl-tRNA hydrolase activity"/>
    <property type="evidence" value="ECO:0007669"/>
    <property type="project" value="UniProtKB-EC"/>
</dbReference>
<dbReference type="SUPFAM" id="SSF102462">
    <property type="entry name" value="Peptidyl-tRNA hydrolase II"/>
    <property type="match status" value="1"/>
</dbReference>
<dbReference type="InterPro" id="IPR023476">
    <property type="entry name" value="Pep_tRNA_hydro_II_dom_sf"/>
</dbReference>
<dbReference type="Gene3D" id="3.40.1490.10">
    <property type="entry name" value="Bit1"/>
    <property type="match status" value="1"/>
</dbReference>
<feature type="transmembrane region" description="Helical" evidence="5">
    <location>
        <begin position="29"/>
        <end position="46"/>
    </location>
</feature>
<dbReference type="InterPro" id="IPR002833">
    <property type="entry name" value="PTH2"/>
</dbReference>
<keyword evidence="5" id="KW-1133">Transmembrane helix</keyword>
<dbReference type="GO" id="GO:0005829">
    <property type="term" value="C:cytosol"/>
    <property type="evidence" value="ECO:0007669"/>
    <property type="project" value="TreeGrafter"/>
</dbReference>
<comment type="similarity">
    <text evidence="3">Belongs to the PTH2 family.</text>
</comment>
<accession>A0AAD8MHV9</accession>
<dbReference type="PANTHER" id="PTHR12649:SF11">
    <property type="entry name" value="PEPTIDYL-TRNA HYDROLASE 2, MITOCHONDRIAL"/>
    <property type="match status" value="1"/>
</dbReference>
<keyword evidence="5" id="KW-0812">Transmembrane</keyword>
<dbReference type="EC" id="3.1.1.29" evidence="1"/>